<dbReference type="PANTHER" id="PTHR46390">
    <property type="entry name" value="MANNOSE-1-PHOSPHATE GUANYLYLTRANSFERASE"/>
    <property type="match status" value="1"/>
</dbReference>
<dbReference type="InterPro" id="IPR005835">
    <property type="entry name" value="NTP_transferase_dom"/>
</dbReference>
<keyword evidence="4" id="KW-1185">Reference proteome</keyword>
<dbReference type="AlphaFoldDB" id="A0A3A4F2F8"/>
<organism evidence="3 4">
    <name type="scientific">Nesterenkonia natronophila</name>
    <dbReference type="NCBI Taxonomy" id="2174932"/>
    <lineage>
        <taxon>Bacteria</taxon>
        <taxon>Bacillati</taxon>
        <taxon>Actinomycetota</taxon>
        <taxon>Actinomycetes</taxon>
        <taxon>Micrococcales</taxon>
        <taxon>Micrococcaceae</taxon>
        <taxon>Nesterenkonia</taxon>
    </lineage>
</organism>
<evidence type="ECO:0000259" key="2">
    <source>
        <dbReference type="Pfam" id="PF22640"/>
    </source>
</evidence>
<dbReference type="OrthoDB" id="9806359at2"/>
<proteinExistence type="predicted"/>
<dbReference type="InterPro" id="IPR049577">
    <property type="entry name" value="GMPP_N"/>
</dbReference>
<sequence length="422" mass="44504">MPYARLLRGASAELHDVLHRCHSSCCPEDTLGRVTSSSSSTQARPYAPALDRFHAVIPAGGVGTRLWPLSREGAPKFLHDLTGAGTTLIRSTYERLFPLSGHAVMVVTGEAHGEAVLGQLPELNAADLVLEPEPKDSAAAIGLAAAILHARDQAAGRTDSEGTIMGSFAADHVIAPVPIFREAVGQAVATAATGKIVTIGIKPTHPSTGFGYIRTGDKYQVTDAPDAHHVIEFVEKPVEEVAQGYVASGHYLWNAGMFVAPVSLLLDHLAAAEPELYAGLSEIAAAWGTPRQAETMARIWPTLPKTAIDYAVAEPAADAGDVAVIPGHFTWDDVGDFAAIARLNPAAQQENMTVLGTKPRVYSEDSSGVVVSETQRVVALIGVQDIVVVDTEDALLVTTTDHAQSVKQAVEALKEKGDSDVL</sequence>
<gene>
    <name evidence="3" type="ORF">D3250_07990</name>
</gene>
<dbReference type="EMBL" id="QYZP01000002">
    <property type="protein sequence ID" value="RJN32026.1"/>
    <property type="molecule type" value="Genomic_DNA"/>
</dbReference>
<dbReference type="InterPro" id="IPR029044">
    <property type="entry name" value="Nucleotide-diphossugar_trans"/>
</dbReference>
<name>A0A3A4F2F8_9MICC</name>
<protein>
    <submittedName>
        <fullName evidence="3">Mannose-1-phosphate guanylyltransferase</fullName>
    </submittedName>
</protein>
<evidence type="ECO:0000313" key="4">
    <source>
        <dbReference type="Proteomes" id="UP000266615"/>
    </source>
</evidence>
<evidence type="ECO:0000259" key="1">
    <source>
        <dbReference type="Pfam" id="PF00483"/>
    </source>
</evidence>
<dbReference type="Gene3D" id="3.90.550.10">
    <property type="entry name" value="Spore Coat Polysaccharide Biosynthesis Protein SpsA, Chain A"/>
    <property type="match status" value="1"/>
</dbReference>
<feature type="domain" description="MannoseP isomerase/GMP-like beta-helix" evidence="2">
    <location>
        <begin position="365"/>
        <end position="413"/>
    </location>
</feature>
<dbReference type="GO" id="GO:0009298">
    <property type="term" value="P:GDP-mannose biosynthetic process"/>
    <property type="evidence" value="ECO:0007669"/>
    <property type="project" value="TreeGrafter"/>
</dbReference>
<dbReference type="InterPro" id="IPR054566">
    <property type="entry name" value="ManC/GMP-like_b-helix"/>
</dbReference>
<keyword evidence="3" id="KW-0808">Transferase</keyword>
<dbReference type="InterPro" id="IPR051161">
    <property type="entry name" value="Mannose-6P_isomerase_type2"/>
</dbReference>
<evidence type="ECO:0000313" key="3">
    <source>
        <dbReference type="EMBL" id="RJN32026.1"/>
    </source>
</evidence>
<accession>A0A3A4F2F8</accession>
<dbReference type="Proteomes" id="UP000266615">
    <property type="component" value="Unassembled WGS sequence"/>
</dbReference>
<dbReference type="GO" id="GO:0004475">
    <property type="term" value="F:mannose-1-phosphate guanylyltransferase (GTP) activity"/>
    <property type="evidence" value="ECO:0007669"/>
    <property type="project" value="InterPro"/>
</dbReference>
<keyword evidence="3" id="KW-0548">Nucleotidyltransferase</keyword>
<reference evidence="3 4" key="1">
    <citation type="submission" date="2018-09" db="EMBL/GenBank/DDBJ databases">
        <title>Nesterenkonia natronophila sp. nov., an alkaliphilic actinobacteriume isolated from a soda lake, and emended description of the genus Nesterenkonia.</title>
        <authorList>
            <person name="Menes R.J."/>
            <person name="Iriarte A."/>
        </authorList>
    </citation>
    <scope>NUCLEOTIDE SEQUENCE [LARGE SCALE GENOMIC DNA]</scope>
    <source>
        <strain evidence="3 4">M8</strain>
    </source>
</reference>
<dbReference type="SUPFAM" id="SSF159283">
    <property type="entry name" value="Guanosine diphospho-D-mannose pyrophosphorylase/mannose-6-phosphate isomerase linker domain"/>
    <property type="match status" value="1"/>
</dbReference>
<dbReference type="Pfam" id="PF22640">
    <property type="entry name" value="ManC_GMP_beta-helix"/>
    <property type="match status" value="1"/>
</dbReference>
<dbReference type="SUPFAM" id="SSF53448">
    <property type="entry name" value="Nucleotide-diphospho-sugar transferases"/>
    <property type="match status" value="1"/>
</dbReference>
<dbReference type="Pfam" id="PF00483">
    <property type="entry name" value="NTP_transferase"/>
    <property type="match status" value="1"/>
</dbReference>
<dbReference type="CDD" id="cd02509">
    <property type="entry name" value="GDP-M1P_Guanylyltransferase"/>
    <property type="match status" value="1"/>
</dbReference>
<comment type="caution">
    <text evidence="3">The sequence shown here is derived from an EMBL/GenBank/DDBJ whole genome shotgun (WGS) entry which is preliminary data.</text>
</comment>
<feature type="domain" description="Nucleotidyl transferase" evidence="1">
    <location>
        <begin position="55"/>
        <end position="349"/>
    </location>
</feature>
<dbReference type="PANTHER" id="PTHR46390:SF1">
    <property type="entry name" value="MANNOSE-1-PHOSPHATE GUANYLYLTRANSFERASE"/>
    <property type="match status" value="1"/>
</dbReference>